<protein>
    <submittedName>
        <fullName evidence="3">Diadenosine tetraphosphate hydrolase</fullName>
    </submittedName>
</protein>
<evidence type="ECO:0000313" key="3">
    <source>
        <dbReference type="EMBL" id="AIQ59376.1"/>
    </source>
</evidence>
<gene>
    <name evidence="3" type="ORF">PBOR_22315</name>
</gene>
<dbReference type="Gene3D" id="3.30.428.10">
    <property type="entry name" value="HIT-like"/>
    <property type="match status" value="1"/>
</dbReference>
<dbReference type="OrthoDB" id="9784774at2"/>
<sequence length="149" mass="17537">MEDCLICNRIRLIKEGTNKYFVAELETGYVVLGDHQYFEGYTLFLGKEHKRELHELDGGYKQKFLVEMSLVAEAVHHAFKPHKLNYELLGNGDSHMHWHIFPRQLTEPNPTHPVWWTPRETMYSDSCRPSEERLAELKQALLTELNKLI</sequence>
<dbReference type="AlphaFoldDB" id="A0A089LD19"/>
<dbReference type="PROSITE" id="PS51084">
    <property type="entry name" value="HIT_2"/>
    <property type="match status" value="1"/>
</dbReference>
<dbReference type="InterPro" id="IPR011146">
    <property type="entry name" value="HIT-like"/>
</dbReference>
<dbReference type="InterPro" id="IPR036265">
    <property type="entry name" value="HIT-like_sf"/>
</dbReference>
<evidence type="ECO:0000313" key="4">
    <source>
        <dbReference type="Proteomes" id="UP000029518"/>
    </source>
</evidence>
<dbReference type="Pfam" id="PF01230">
    <property type="entry name" value="HIT"/>
    <property type="match status" value="1"/>
</dbReference>
<dbReference type="HOGENOM" id="CLU_123330_1_1_9"/>
<evidence type="ECO:0000259" key="2">
    <source>
        <dbReference type="PROSITE" id="PS51084"/>
    </source>
</evidence>
<dbReference type="SUPFAM" id="SSF54197">
    <property type="entry name" value="HIT-like"/>
    <property type="match status" value="1"/>
</dbReference>
<name>A0A089LD19_PAEBO</name>
<accession>A0A089LD19</accession>
<keyword evidence="4" id="KW-1185">Reference proteome</keyword>
<dbReference type="Proteomes" id="UP000029518">
    <property type="component" value="Chromosome"/>
</dbReference>
<dbReference type="GO" id="GO:0016787">
    <property type="term" value="F:hydrolase activity"/>
    <property type="evidence" value="ECO:0007669"/>
    <property type="project" value="UniProtKB-KW"/>
</dbReference>
<evidence type="ECO:0000256" key="1">
    <source>
        <dbReference type="PROSITE-ProRule" id="PRU00464"/>
    </source>
</evidence>
<organism evidence="3 4">
    <name type="scientific">Paenibacillus borealis</name>
    <dbReference type="NCBI Taxonomy" id="160799"/>
    <lineage>
        <taxon>Bacteria</taxon>
        <taxon>Bacillati</taxon>
        <taxon>Bacillota</taxon>
        <taxon>Bacilli</taxon>
        <taxon>Bacillales</taxon>
        <taxon>Paenibacillaceae</taxon>
        <taxon>Paenibacillus</taxon>
    </lineage>
</organism>
<dbReference type="EMBL" id="CP009285">
    <property type="protein sequence ID" value="AIQ59376.1"/>
    <property type="molecule type" value="Genomic_DNA"/>
</dbReference>
<feature type="domain" description="HIT" evidence="2">
    <location>
        <begin position="8"/>
        <end position="110"/>
    </location>
</feature>
<proteinExistence type="predicted"/>
<keyword evidence="3" id="KW-0378">Hydrolase</keyword>
<feature type="short sequence motif" description="Histidine triad motif" evidence="1">
    <location>
        <begin position="95"/>
        <end position="99"/>
    </location>
</feature>
<reference evidence="3" key="1">
    <citation type="submission" date="2014-08" db="EMBL/GenBank/DDBJ databases">
        <title>Comparative genomics of the Paenibacillus odorifer group.</title>
        <authorList>
            <person name="den Bakker H.C."/>
            <person name="Tsai Y.-C.Y.-C."/>
            <person name="Martin N."/>
            <person name="Korlach J."/>
            <person name="Wiedmann M."/>
        </authorList>
    </citation>
    <scope>NUCLEOTIDE SEQUENCE [LARGE SCALE GENOMIC DNA]</scope>
    <source>
        <strain evidence="3">DSM 13188</strain>
    </source>
</reference>
<dbReference type="KEGG" id="pbd:PBOR_22315"/>
<dbReference type="RefSeq" id="WP_042215189.1">
    <property type="nucleotide sequence ID" value="NZ_CP009285.1"/>
</dbReference>